<dbReference type="Gene3D" id="3.30.1490.100">
    <property type="entry name" value="DNA polymerase, Y-family, little finger domain"/>
    <property type="match status" value="1"/>
</dbReference>
<dbReference type="InterPro" id="IPR036775">
    <property type="entry name" value="DNA_pol_Y-fam_lit_finger_sf"/>
</dbReference>
<evidence type="ECO:0000256" key="8">
    <source>
        <dbReference type="ARBA" id="ARBA00022705"/>
    </source>
</evidence>
<dbReference type="FunFam" id="3.30.1490.100:FF:000004">
    <property type="entry name" value="DNA polymerase IV"/>
    <property type="match status" value="1"/>
</dbReference>
<dbReference type="GO" id="GO:0005829">
    <property type="term" value="C:cytosol"/>
    <property type="evidence" value="ECO:0007669"/>
    <property type="project" value="TreeGrafter"/>
</dbReference>
<keyword evidence="5 16" id="KW-0963">Cytoplasm</keyword>
<comment type="subunit">
    <text evidence="3 16">Monomer.</text>
</comment>
<evidence type="ECO:0000256" key="3">
    <source>
        <dbReference type="ARBA" id="ARBA00011245"/>
    </source>
</evidence>
<dbReference type="InterPro" id="IPR043128">
    <property type="entry name" value="Rev_trsase/Diguanyl_cyclase"/>
</dbReference>
<keyword evidence="10 16" id="KW-0227">DNA damage</keyword>
<keyword evidence="4 16" id="KW-0515">Mutator protein</keyword>
<evidence type="ECO:0000256" key="13">
    <source>
        <dbReference type="ARBA" id="ARBA00023125"/>
    </source>
</evidence>
<dbReference type="SUPFAM" id="SSF100879">
    <property type="entry name" value="Lesion bypass DNA polymerase (Y-family), little finger domain"/>
    <property type="match status" value="1"/>
</dbReference>
<dbReference type="EMBL" id="JAIOIV010000105">
    <property type="protein sequence ID" value="MBZ0157095.1"/>
    <property type="molecule type" value="Genomic_DNA"/>
</dbReference>
<reference evidence="18" key="1">
    <citation type="journal article" date="2021" name="bioRxiv">
        <title>Unraveling nitrogen, sulfur and carbon metabolic pathways and microbial community transcriptional responses to substrate deprivation and toxicity stresses in a bioreactor mimicking anoxic brackish coastal sediment conditions.</title>
        <authorList>
            <person name="Martins P.D."/>
            <person name="Echeveste M.J."/>
            <person name="Arshad A."/>
            <person name="Kurth J."/>
            <person name="Ouboter H."/>
            <person name="Jetten M.S.M."/>
            <person name="Welte C.U."/>
        </authorList>
    </citation>
    <scope>NUCLEOTIDE SEQUENCE</scope>
    <source>
        <strain evidence="18">MAG_39</strain>
    </source>
</reference>
<evidence type="ECO:0000256" key="14">
    <source>
        <dbReference type="ARBA" id="ARBA00023204"/>
    </source>
</evidence>
<comment type="catalytic activity">
    <reaction evidence="15 16">
        <text>DNA(n) + a 2'-deoxyribonucleoside 5'-triphosphate = DNA(n+1) + diphosphate</text>
        <dbReference type="Rhea" id="RHEA:22508"/>
        <dbReference type="Rhea" id="RHEA-COMP:17339"/>
        <dbReference type="Rhea" id="RHEA-COMP:17340"/>
        <dbReference type="ChEBI" id="CHEBI:33019"/>
        <dbReference type="ChEBI" id="CHEBI:61560"/>
        <dbReference type="ChEBI" id="CHEBI:173112"/>
        <dbReference type="EC" id="2.7.7.7"/>
    </reaction>
</comment>
<gene>
    <name evidence="16 18" type="primary">dinB</name>
    <name evidence="18" type="ORF">K8I29_12895</name>
</gene>
<evidence type="ECO:0000259" key="17">
    <source>
        <dbReference type="PROSITE" id="PS50173"/>
    </source>
</evidence>
<feature type="site" description="Substrate discrimination" evidence="16">
    <location>
        <position position="13"/>
    </location>
</feature>
<dbReference type="Gene3D" id="3.30.70.270">
    <property type="match status" value="1"/>
</dbReference>
<evidence type="ECO:0000256" key="15">
    <source>
        <dbReference type="ARBA" id="ARBA00049244"/>
    </source>
</evidence>
<feature type="binding site" evidence="16">
    <location>
        <position position="105"/>
    </location>
    <ligand>
        <name>Mg(2+)</name>
        <dbReference type="ChEBI" id="CHEBI:18420"/>
    </ligand>
</feature>
<name>A0A953M1R3_9BACT</name>
<comment type="subcellular location">
    <subcellularLocation>
        <location evidence="1 16">Cytoplasm</location>
    </subcellularLocation>
</comment>
<dbReference type="EC" id="2.7.7.7" evidence="16"/>
<evidence type="ECO:0000256" key="16">
    <source>
        <dbReference type="HAMAP-Rule" id="MF_01113"/>
    </source>
</evidence>
<evidence type="ECO:0000256" key="11">
    <source>
        <dbReference type="ARBA" id="ARBA00022842"/>
    </source>
</evidence>
<evidence type="ECO:0000313" key="19">
    <source>
        <dbReference type="Proteomes" id="UP000705867"/>
    </source>
</evidence>
<dbReference type="GO" id="GO:0003887">
    <property type="term" value="F:DNA-directed DNA polymerase activity"/>
    <property type="evidence" value="ECO:0007669"/>
    <property type="project" value="UniProtKB-UniRule"/>
</dbReference>
<dbReference type="InterPro" id="IPR053848">
    <property type="entry name" value="IMS_HHH_1"/>
</dbReference>
<dbReference type="GO" id="GO:0042276">
    <property type="term" value="P:error-prone translesion synthesis"/>
    <property type="evidence" value="ECO:0007669"/>
    <property type="project" value="TreeGrafter"/>
</dbReference>
<dbReference type="PANTHER" id="PTHR11076">
    <property type="entry name" value="DNA REPAIR POLYMERASE UMUC / TRANSFERASE FAMILY MEMBER"/>
    <property type="match status" value="1"/>
</dbReference>
<keyword evidence="6 16" id="KW-0808">Transferase</keyword>
<dbReference type="SUPFAM" id="SSF56672">
    <property type="entry name" value="DNA/RNA polymerases"/>
    <property type="match status" value="1"/>
</dbReference>
<dbReference type="Pfam" id="PF11799">
    <property type="entry name" value="IMS_C"/>
    <property type="match status" value="1"/>
</dbReference>
<reference evidence="18" key="2">
    <citation type="submission" date="2021-08" db="EMBL/GenBank/DDBJ databases">
        <authorList>
            <person name="Dalcin Martins P."/>
        </authorList>
    </citation>
    <scope>NUCLEOTIDE SEQUENCE</scope>
    <source>
        <strain evidence="18">MAG_39</strain>
    </source>
</reference>
<dbReference type="CDD" id="cd03586">
    <property type="entry name" value="PolY_Pol_IV_kappa"/>
    <property type="match status" value="1"/>
</dbReference>
<dbReference type="Gene3D" id="1.10.150.20">
    <property type="entry name" value="5' to 3' exonuclease, C-terminal subdomain"/>
    <property type="match status" value="1"/>
</dbReference>
<protein>
    <recommendedName>
        <fullName evidence="16">DNA polymerase IV</fullName>
        <shortName evidence="16">Pol IV</shortName>
        <ecNumber evidence="16">2.7.7.7</ecNumber>
    </recommendedName>
</protein>
<feature type="domain" description="UmuC" evidence="17">
    <location>
        <begin position="4"/>
        <end position="184"/>
    </location>
</feature>
<keyword evidence="9 16" id="KW-0479">Metal-binding</keyword>
<dbReference type="InterPro" id="IPR017961">
    <property type="entry name" value="DNA_pol_Y-fam_little_finger"/>
</dbReference>
<evidence type="ECO:0000256" key="10">
    <source>
        <dbReference type="ARBA" id="ARBA00022763"/>
    </source>
</evidence>
<evidence type="ECO:0000313" key="18">
    <source>
        <dbReference type="EMBL" id="MBZ0157095.1"/>
    </source>
</evidence>
<evidence type="ECO:0000256" key="12">
    <source>
        <dbReference type="ARBA" id="ARBA00022932"/>
    </source>
</evidence>
<proteinExistence type="inferred from homology"/>
<sequence length="343" mass="38766">MRRVLHLDMDAFYAAVEQKRRPELKDKPVVIGGSGDPTKRGVVSTANYEARKYGIHSAMPLKTAYTLCPHAVFLPVDMEEYGRLSRLFKAVLQRFSPVMEDVGIDEAFLDLSDSNRSPEQIGQEIKKEIMAATGLTCSIGIAPNKLLAKIASDMQKPDGLTIITERDLEERIWPLPVRKLWGVGPKTGEHLKEMSVHTIGELAAVPLETLVRHFGMSYGHYLSKASRGIDDTPLVTHWEPKSISRETTFQTDTDHWQTIAKNLADLTRETVEEVRERGYRCRNITVKIRFDDFKTHTRATTLEEPVDTLEAIRKAAFHCLGNFDLKKKKVRLVGVRLGTLTKK</sequence>
<dbReference type="GO" id="GO:0006281">
    <property type="term" value="P:DNA repair"/>
    <property type="evidence" value="ECO:0007669"/>
    <property type="project" value="UniProtKB-UniRule"/>
</dbReference>
<keyword evidence="13 16" id="KW-0238">DNA-binding</keyword>
<dbReference type="Pfam" id="PF00817">
    <property type="entry name" value="IMS"/>
    <property type="match status" value="1"/>
</dbReference>
<feature type="binding site" evidence="16">
    <location>
        <position position="8"/>
    </location>
    <ligand>
        <name>Mg(2+)</name>
        <dbReference type="ChEBI" id="CHEBI:18420"/>
    </ligand>
</feature>
<organism evidence="18 19">
    <name type="scientific">Candidatus Nitrobium versatile</name>
    <dbReference type="NCBI Taxonomy" id="2884831"/>
    <lineage>
        <taxon>Bacteria</taxon>
        <taxon>Pseudomonadati</taxon>
        <taxon>Nitrospirota</taxon>
        <taxon>Nitrospiria</taxon>
        <taxon>Nitrospirales</taxon>
        <taxon>Nitrospiraceae</taxon>
        <taxon>Candidatus Nitrobium</taxon>
    </lineage>
</organism>
<dbReference type="InterPro" id="IPR050116">
    <property type="entry name" value="DNA_polymerase-Y"/>
</dbReference>
<dbReference type="Gene3D" id="3.40.1170.60">
    <property type="match status" value="1"/>
</dbReference>
<evidence type="ECO:0000256" key="4">
    <source>
        <dbReference type="ARBA" id="ARBA00022457"/>
    </source>
</evidence>
<evidence type="ECO:0000256" key="6">
    <source>
        <dbReference type="ARBA" id="ARBA00022679"/>
    </source>
</evidence>
<evidence type="ECO:0000256" key="2">
    <source>
        <dbReference type="ARBA" id="ARBA00010945"/>
    </source>
</evidence>
<dbReference type="GO" id="GO:0009432">
    <property type="term" value="P:SOS response"/>
    <property type="evidence" value="ECO:0007669"/>
    <property type="project" value="TreeGrafter"/>
</dbReference>
<dbReference type="NCBIfam" id="NF002677">
    <property type="entry name" value="PRK02406.1"/>
    <property type="match status" value="1"/>
</dbReference>
<dbReference type="FunFam" id="3.40.1170.60:FF:000001">
    <property type="entry name" value="DNA polymerase IV"/>
    <property type="match status" value="1"/>
</dbReference>
<comment type="caution">
    <text evidence="18">The sequence shown here is derived from an EMBL/GenBank/DDBJ whole genome shotgun (WGS) entry which is preliminary data.</text>
</comment>
<dbReference type="PANTHER" id="PTHR11076:SF33">
    <property type="entry name" value="DNA POLYMERASE KAPPA"/>
    <property type="match status" value="1"/>
</dbReference>
<dbReference type="Pfam" id="PF21999">
    <property type="entry name" value="IMS_HHH_1"/>
    <property type="match status" value="1"/>
</dbReference>
<dbReference type="GO" id="GO:0006261">
    <property type="term" value="P:DNA-templated DNA replication"/>
    <property type="evidence" value="ECO:0007669"/>
    <property type="project" value="UniProtKB-UniRule"/>
</dbReference>
<feature type="active site" evidence="16">
    <location>
        <position position="106"/>
    </location>
</feature>
<dbReference type="PROSITE" id="PS50173">
    <property type="entry name" value="UMUC"/>
    <property type="match status" value="1"/>
</dbReference>
<evidence type="ECO:0000256" key="9">
    <source>
        <dbReference type="ARBA" id="ARBA00022723"/>
    </source>
</evidence>
<evidence type="ECO:0000256" key="1">
    <source>
        <dbReference type="ARBA" id="ARBA00004496"/>
    </source>
</evidence>
<keyword evidence="11 16" id="KW-0460">Magnesium</keyword>
<keyword evidence="8 16" id="KW-0235">DNA replication</keyword>
<dbReference type="Proteomes" id="UP000705867">
    <property type="component" value="Unassembled WGS sequence"/>
</dbReference>
<dbReference type="AlphaFoldDB" id="A0A953M1R3"/>
<dbReference type="HAMAP" id="MF_01113">
    <property type="entry name" value="DNApol_IV"/>
    <property type="match status" value="1"/>
</dbReference>
<keyword evidence="7 16" id="KW-0548">Nucleotidyltransferase</keyword>
<keyword evidence="12 16" id="KW-0239">DNA-directed DNA polymerase</keyword>
<comment type="function">
    <text evidence="16">Poorly processive, error-prone DNA polymerase involved in untargeted mutagenesis. Copies undamaged DNA at stalled replication forks, which arise in vivo from mismatched or misaligned primer ends. These misaligned primers can be extended by PolIV. Exhibits no 3'-5' exonuclease (proofreading) activity. May be involved in translesional synthesis, in conjunction with the beta clamp from PolIII.</text>
</comment>
<dbReference type="InterPro" id="IPR022880">
    <property type="entry name" value="DNApol_IV"/>
</dbReference>
<keyword evidence="14 16" id="KW-0234">DNA repair</keyword>
<evidence type="ECO:0000256" key="5">
    <source>
        <dbReference type="ARBA" id="ARBA00022490"/>
    </source>
</evidence>
<comment type="cofactor">
    <cofactor evidence="16">
        <name>Mg(2+)</name>
        <dbReference type="ChEBI" id="CHEBI:18420"/>
    </cofactor>
    <text evidence="16">Binds 2 magnesium ions per subunit.</text>
</comment>
<dbReference type="NCBIfam" id="NF002883">
    <property type="entry name" value="PRK03352.1"/>
    <property type="match status" value="1"/>
</dbReference>
<dbReference type="InterPro" id="IPR001126">
    <property type="entry name" value="UmuC"/>
</dbReference>
<dbReference type="GO" id="GO:0000287">
    <property type="term" value="F:magnesium ion binding"/>
    <property type="evidence" value="ECO:0007669"/>
    <property type="project" value="UniProtKB-UniRule"/>
</dbReference>
<evidence type="ECO:0000256" key="7">
    <source>
        <dbReference type="ARBA" id="ARBA00022695"/>
    </source>
</evidence>
<accession>A0A953M1R3</accession>
<dbReference type="GO" id="GO:0003684">
    <property type="term" value="F:damaged DNA binding"/>
    <property type="evidence" value="ECO:0007669"/>
    <property type="project" value="InterPro"/>
</dbReference>
<dbReference type="InterPro" id="IPR043502">
    <property type="entry name" value="DNA/RNA_pol_sf"/>
</dbReference>
<comment type="similarity">
    <text evidence="2 16">Belongs to the DNA polymerase type-Y family.</text>
</comment>